<protein>
    <submittedName>
        <fullName evidence="2">Uncharacterized protein</fullName>
    </submittedName>
</protein>
<organism evidence="2 3">
    <name type="scientific">Trichonephila inaurata madagascariensis</name>
    <dbReference type="NCBI Taxonomy" id="2747483"/>
    <lineage>
        <taxon>Eukaryota</taxon>
        <taxon>Metazoa</taxon>
        <taxon>Ecdysozoa</taxon>
        <taxon>Arthropoda</taxon>
        <taxon>Chelicerata</taxon>
        <taxon>Arachnida</taxon>
        <taxon>Araneae</taxon>
        <taxon>Araneomorphae</taxon>
        <taxon>Entelegynae</taxon>
        <taxon>Araneoidea</taxon>
        <taxon>Nephilidae</taxon>
        <taxon>Trichonephila</taxon>
        <taxon>Trichonephila inaurata</taxon>
    </lineage>
</organism>
<dbReference type="Proteomes" id="UP000886998">
    <property type="component" value="Unassembled WGS sequence"/>
</dbReference>
<dbReference type="AlphaFoldDB" id="A0A8X6XZV8"/>
<feature type="non-terminal residue" evidence="2">
    <location>
        <position position="1"/>
    </location>
</feature>
<evidence type="ECO:0000313" key="2">
    <source>
        <dbReference type="EMBL" id="GFY63446.1"/>
    </source>
</evidence>
<evidence type="ECO:0000256" key="1">
    <source>
        <dbReference type="SAM" id="MobiDB-lite"/>
    </source>
</evidence>
<dbReference type="EMBL" id="BMAV01014787">
    <property type="protein sequence ID" value="GFY63446.1"/>
    <property type="molecule type" value="Genomic_DNA"/>
</dbReference>
<feature type="region of interest" description="Disordered" evidence="1">
    <location>
        <begin position="96"/>
        <end position="121"/>
    </location>
</feature>
<accession>A0A8X6XZV8</accession>
<keyword evidence="3" id="KW-1185">Reference proteome</keyword>
<sequence>VKRRMALVPVGGPSKRPKNNDANHLETAEKSASSDKTGRSHCYNLRPRSKVDKVVMGLSLNCPSITDNKIETLKLSQPSCYNLRPRQKLSVKVDQKKDHLPKSRRRVQKETHTTNGHHISGSETLESLKNNRMICPLTYLDDARDRSYEIPCFTPIPLNMREKINIPLDSMFF</sequence>
<comment type="caution">
    <text evidence="2">The sequence shown here is derived from an EMBL/GenBank/DDBJ whole genome shotgun (WGS) entry which is preliminary data.</text>
</comment>
<feature type="region of interest" description="Disordered" evidence="1">
    <location>
        <begin position="1"/>
        <end position="43"/>
    </location>
</feature>
<feature type="compositionally biased region" description="Basic and acidic residues" evidence="1">
    <location>
        <begin position="18"/>
        <end position="38"/>
    </location>
</feature>
<dbReference type="OrthoDB" id="10423479at2759"/>
<reference evidence="2" key="1">
    <citation type="submission" date="2020-08" db="EMBL/GenBank/DDBJ databases">
        <title>Multicomponent nature underlies the extraordinary mechanical properties of spider dragline silk.</title>
        <authorList>
            <person name="Kono N."/>
            <person name="Nakamura H."/>
            <person name="Mori M."/>
            <person name="Yoshida Y."/>
            <person name="Ohtoshi R."/>
            <person name="Malay A.D."/>
            <person name="Moran D.A.P."/>
            <person name="Tomita M."/>
            <person name="Numata K."/>
            <person name="Arakawa K."/>
        </authorList>
    </citation>
    <scope>NUCLEOTIDE SEQUENCE</scope>
</reference>
<name>A0A8X6XZV8_9ARAC</name>
<gene>
    <name evidence="2" type="ORF">TNIN_437461</name>
</gene>
<proteinExistence type="predicted"/>
<evidence type="ECO:0000313" key="3">
    <source>
        <dbReference type="Proteomes" id="UP000886998"/>
    </source>
</evidence>